<dbReference type="EMBL" id="QOVM01000006">
    <property type="protein sequence ID" value="RXG21035.1"/>
    <property type="molecule type" value="Genomic_DNA"/>
</dbReference>
<dbReference type="AlphaFoldDB" id="A0A4Q0P3Y4"/>
<evidence type="ECO:0000313" key="2">
    <source>
        <dbReference type="Proteomes" id="UP000289238"/>
    </source>
</evidence>
<dbReference type="SUPFAM" id="SSF46785">
    <property type="entry name" value="Winged helix' DNA-binding domain"/>
    <property type="match status" value="1"/>
</dbReference>
<organism evidence="1 2">
    <name type="scientific">Leeuwenhoekiella aequorea</name>
    <dbReference type="NCBI Taxonomy" id="283736"/>
    <lineage>
        <taxon>Bacteria</taxon>
        <taxon>Pseudomonadati</taxon>
        <taxon>Bacteroidota</taxon>
        <taxon>Flavobacteriia</taxon>
        <taxon>Flavobacteriales</taxon>
        <taxon>Flavobacteriaceae</taxon>
        <taxon>Leeuwenhoekiella</taxon>
    </lineage>
</organism>
<reference evidence="1 2" key="1">
    <citation type="submission" date="2018-07" db="EMBL/GenBank/DDBJ databases">
        <title>Leeuwenhoekiella genomics.</title>
        <authorList>
            <person name="Tahon G."/>
            <person name="Willems A."/>
        </authorList>
    </citation>
    <scope>NUCLEOTIDE SEQUENCE [LARGE SCALE GENOMIC DNA]</scope>
    <source>
        <strain evidence="1 2">LMG 22550</strain>
    </source>
</reference>
<dbReference type="Proteomes" id="UP000289238">
    <property type="component" value="Unassembled WGS sequence"/>
</dbReference>
<dbReference type="RefSeq" id="WP_128758315.1">
    <property type="nucleotide sequence ID" value="NZ_QOVM01000006.1"/>
</dbReference>
<dbReference type="OrthoDB" id="982995at2"/>
<keyword evidence="2" id="KW-1185">Reference proteome</keyword>
<name>A0A4Q0P3Y4_9FLAO</name>
<comment type="caution">
    <text evidence="1">The sequence shown here is derived from an EMBL/GenBank/DDBJ whole genome shotgun (WGS) entry which is preliminary data.</text>
</comment>
<dbReference type="Gene3D" id="1.10.10.10">
    <property type="entry name" value="Winged helix-like DNA-binding domain superfamily/Winged helix DNA-binding domain"/>
    <property type="match status" value="1"/>
</dbReference>
<protein>
    <submittedName>
        <fullName evidence="1">Uncharacterized protein</fullName>
    </submittedName>
</protein>
<dbReference type="InterPro" id="IPR036388">
    <property type="entry name" value="WH-like_DNA-bd_sf"/>
</dbReference>
<proteinExistence type="predicted"/>
<gene>
    <name evidence="1" type="ORF">DSM00_2549</name>
</gene>
<evidence type="ECO:0000313" key="1">
    <source>
        <dbReference type="EMBL" id="RXG21035.1"/>
    </source>
</evidence>
<accession>A0A4Q0P3Y4</accession>
<dbReference type="InterPro" id="IPR036390">
    <property type="entry name" value="WH_DNA-bd_sf"/>
</dbReference>
<sequence>MRTADTQSLYNSGGNINEFTELTGDVSRVYDVLKQSPLTMKEVDLRTGIMRESVCRHVNNLLKAGLIARTRVRRCSVTGYSNVNEYTGDSSLFPETRQLSLF</sequence>